<reference evidence="2 3" key="1">
    <citation type="journal article" date="2017" name="G3 (Bethesda)">
        <title>First Draft Genome Sequence of the Pathogenic Fungus Lomentospora prolificans (Formerly Scedosporium prolificans).</title>
        <authorList>
            <person name="Luo R."/>
            <person name="Zimin A."/>
            <person name="Workman R."/>
            <person name="Fan Y."/>
            <person name="Pertea G."/>
            <person name="Grossman N."/>
            <person name="Wear M.P."/>
            <person name="Jia B."/>
            <person name="Miller H."/>
            <person name="Casadevall A."/>
            <person name="Timp W."/>
            <person name="Zhang S.X."/>
            <person name="Salzberg S.L."/>
        </authorList>
    </citation>
    <scope>NUCLEOTIDE SEQUENCE [LARGE SCALE GENOMIC DNA]</scope>
    <source>
        <strain evidence="2 3">JHH-5317</strain>
    </source>
</reference>
<proteinExistence type="predicted"/>
<keyword evidence="1" id="KW-0808">Transferase</keyword>
<sequence>MQYAINPSIAAAALATLGLAAAIAIPYFLSRNNHGYSNVHLATAFALAEKDADVSIHFGTFEKMRGRIGRIEAAARERNPAARPIGFHQLPSSDYLDALNARDIMTLDNMITPPRLEGNKHFSRNFRWIFAPWTDDEHLAIYKRCVELIEAIDPSLVVLDPMFRPAMEATQDQNRMYTVVSPNTFEIFIMDQKWGKMFWKYPSIATGFDYPLRWAQIPRNIFAHARLAYNALTVPGAAQSREFLRRSGIKNPLDFIRSHRIDRPWICQAIPEVAVPLDYIPPNVIAVGPITLCLAPAGDQDPELASWIKQKPTVLINLGSIFLSRAMALAIANIAAQIEVQVLWKFQKLHTYGDQFKKPLQPFIDKGRIRMADWLTVDPAALLETGDIIALVHHGGANSYHEALSAGVPHVILPLWVDLYDFAVYSEYYGNGVWGCKKTAPEWSAEGLTEAFLRVIGDREEAVSRREKARALGEKVRASPGRNAAAEYLLDLARVGYRDDTGVLSEHNNA</sequence>
<dbReference type="GO" id="GO:0008194">
    <property type="term" value="F:UDP-glycosyltransferase activity"/>
    <property type="evidence" value="ECO:0007669"/>
    <property type="project" value="InterPro"/>
</dbReference>
<dbReference type="SUPFAM" id="SSF53756">
    <property type="entry name" value="UDP-Glycosyltransferase/glycogen phosphorylase"/>
    <property type="match status" value="1"/>
</dbReference>
<organism evidence="2 3">
    <name type="scientific">Lomentospora prolificans</name>
    <dbReference type="NCBI Taxonomy" id="41688"/>
    <lineage>
        <taxon>Eukaryota</taxon>
        <taxon>Fungi</taxon>
        <taxon>Dikarya</taxon>
        <taxon>Ascomycota</taxon>
        <taxon>Pezizomycotina</taxon>
        <taxon>Sordariomycetes</taxon>
        <taxon>Hypocreomycetidae</taxon>
        <taxon>Microascales</taxon>
        <taxon>Microascaceae</taxon>
        <taxon>Lomentospora</taxon>
    </lineage>
</organism>
<dbReference type="PANTHER" id="PTHR48050:SF13">
    <property type="entry name" value="STEROL 3-BETA-GLUCOSYLTRANSFERASE UGT80A2"/>
    <property type="match status" value="1"/>
</dbReference>
<dbReference type="InParanoid" id="A0A2N3N6U8"/>
<comment type="caution">
    <text evidence="2">The sequence shown here is derived from an EMBL/GenBank/DDBJ whole genome shotgun (WGS) entry which is preliminary data.</text>
</comment>
<gene>
    <name evidence="2" type="ORF">jhhlp_005435</name>
</gene>
<dbReference type="OrthoDB" id="407298at2759"/>
<name>A0A2N3N6U8_9PEZI</name>
<dbReference type="VEuPathDB" id="FungiDB:jhhlp_005435"/>
<dbReference type="CDD" id="cd03784">
    <property type="entry name" value="GT1_Gtf-like"/>
    <property type="match status" value="1"/>
</dbReference>
<dbReference type="STRING" id="41688.A0A2N3N6U8"/>
<dbReference type="Proteomes" id="UP000233524">
    <property type="component" value="Unassembled WGS sequence"/>
</dbReference>
<dbReference type="Gene3D" id="3.40.50.2000">
    <property type="entry name" value="Glycogen Phosphorylase B"/>
    <property type="match status" value="2"/>
</dbReference>
<protein>
    <recommendedName>
        <fullName evidence="4">Glycosyltransferase family 28 N-terminal domain-containing protein</fullName>
    </recommendedName>
</protein>
<evidence type="ECO:0000313" key="2">
    <source>
        <dbReference type="EMBL" id="PKS08159.1"/>
    </source>
</evidence>
<evidence type="ECO:0008006" key="4">
    <source>
        <dbReference type="Google" id="ProtNLM"/>
    </source>
</evidence>
<dbReference type="InterPro" id="IPR050426">
    <property type="entry name" value="Glycosyltransferase_28"/>
</dbReference>
<evidence type="ECO:0000313" key="3">
    <source>
        <dbReference type="Proteomes" id="UP000233524"/>
    </source>
</evidence>
<dbReference type="AlphaFoldDB" id="A0A2N3N6U8"/>
<dbReference type="EMBL" id="NLAX01000700">
    <property type="protein sequence ID" value="PKS08159.1"/>
    <property type="molecule type" value="Genomic_DNA"/>
</dbReference>
<dbReference type="PANTHER" id="PTHR48050">
    <property type="entry name" value="STEROL 3-BETA-GLUCOSYLTRANSFERASE"/>
    <property type="match status" value="1"/>
</dbReference>
<dbReference type="InterPro" id="IPR002213">
    <property type="entry name" value="UDP_glucos_trans"/>
</dbReference>
<evidence type="ECO:0000256" key="1">
    <source>
        <dbReference type="ARBA" id="ARBA00022679"/>
    </source>
</evidence>
<accession>A0A2N3N6U8</accession>
<dbReference type="Pfam" id="PF00201">
    <property type="entry name" value="UDPGT"/>
    <property type="match status" value="1"/>
</dbReference>
<keyword evidence="3" id="KW-1185">Reference proteome</keyword>